<sequence length="46" mass="5189">MQIAANRKSGFFEQLADAYEAVKETPIFRPQWIVLDLLIIAAALLI</sequence>
<evidence type="ECO:0000313" key="2">
    <source>
        <dbReference type="Proteomes" id="UP000001793"/>
    </source>
</evidence>
<reference evidence="1 2" key="1">
    <citation type="submission" date="2006-12" db="EMBL/GenBank/DDBJ databases">
        <title>Genomic analysis of Burkholderia ambifaria phage BcepF1, a member of the Bcep781- like phage supergroup.</title>
        <authorList>
            <person name="Summer E.J."/>
            <person name="Robinson S."/>
            <person name="Haines C."/>
            <person name="Adams B."/>
            <person name="Daggett M."/>
            <person name="Landua J."/>
            <person name="Swanson S."/>
            <person name="Vorndam W."/>
            <person name="Morrison W."/>
            <person name="Nail K."/>
            <person name="Gonzalez C."/>
            <person name="Young R."/>
        </authorList>
    </citation>
    <scope>NUCLEOTIDE SEQUENCE [LARGE SCALE GENOMIC DNA]</scope>
</reference>
<keyword evidence="2" id="KW-1185">Reference proteome</keyword>
<protein>
    <submittedName>
        <fullName evidence="1">Uncharacterized protein</fullName>
    </submittedName>
</protein>
<dbReference type="EMBL" id="EF153632">
    <property type="protein sequence ID" value="ABL96851.1"/>
    <property type="molecule type" value="Genomic_DNA"/>
</dbReference>
<organism evidence="1 2">
    <name type="scientific">Burkholderia phage BcepF1</name>
    <dbReference type="NCBI Taxonomy" id="2886897"/>
    <lineage>
        <taxon>Viruses</taxon>
        <taxon>Duplodnaviria</taxon>
        <taxon>Heunggongvirae</taxon>
        <taxon>Uroviricota</taxon>
        <taxon>Caudoviricetes</taxon>
        <taxon>Lindbergviridae</taxon>
        <taxon>Bcepfunavirus</taxon>
        <taxon>Bcepfunavirus bcepF1</taxon>
    </lineage>
</organism>
<evidence type="ECO:0000313" key="1">
    <source>
        <dbReference type="EMBL" id="ABL96851.1"/>
    </source>
</evidence>
<gene>
    <name evidence="1" type="ORF">BcepF1.120</name>
</gene>
<dbReference type="KEGG" id="vg:4818321"/>
<dbReference type="RefSeq" id="YP_001039804.1">
    <property type="nucleotide sequence ID" value="NC_009015.1"/>
</dbReference>
<proteinExistence type="predicted"/>
<name>A1Z024_9CAUD</name>
<dbReference type="GeneID" id="4818321"/>
<accession>A1Z024</accession>
<dbReference type="Proteomes" id="UP000001793">
    <property type="component" value="Segment"/>
</dbReference>